<name>A0AAF0ZR86_SOLVR</name>
<gene>
    <name evidence="1" type="ORF">MTR67_039499</name>
</gene>
<protein>
    <submittedName>
        <fullName evidence="1">Uncharacterized protein</fullName>
    </submittedName>
</protein>
<organism evidence="1 2">
    <name type="scientific">Solanum verrucosum</name>
    <dbReference type="NCBI Taxonomy" id="315347"/>
    <lineage>
        <taxon>Eukaryota</taxon>
        <taxon>Viridiplantae</taxon>
        <taxon>Streptophyta</taxon>
        <taxon>Embryophyta</taxon>
        <taxon>Tracheophyta</taxon>
        <taxon>Spermatophyta</taxon>
        <taxon>Magnoliopsida</taxon>
        <taxon>eudicotyledons</taxon>
        <taxon>Gunneridae</taxon>
        <taxon>Pentapetalae</taxon>
        <taxon>asterids</taxon>
        <taxon>lamiids</taxon>
        <taxon>Solanales</taxon>
        <taxon>Solanaceae</taxon>
        <taxon>Solanoideae</taxon>
        <taxon>Solaneae</taxon>
        <taxon>Solanum</taxon>
    </lineage>
</organism>
<accession>A0AAF0ZR86</accession>
<dbReference type="Proteomes" id="UP001234989">
    <property type="component" value="Chromosome 9"/>
</dbReference>
<sequence length="191" mass="22262">MESFKSRAIDKALEPHGFPRNFYPTFWDLVNGEIMGTMQYFYDHQYGEYNTPKYWLRGFKLADRGVGELKICEDKMEHNGYIGVMLVVFEVVSSLKVNWRKKSYSPLNRLTIFRHCGILGCGVDKLPTVYLGMPTGRRRKYVEIWDYYREGNEELIPMENSVLICHDPSLHLGRCRHSRTIVGPQANPYPG</sequence>
<evidence type="ECO:0000313" key="2">
    <source>
        <dbReference type="Proteomes" id="UP001234989"/>
    </source>
</evidence>
<reference evidence="1" key="1">
    <citation type="submission" date="2023-08" db="EMBL/GenBank/DDBJ databases">
        <title>A de novo genome assembly of Solanum verrucosum Schlechtendal, a Mexican diploid species geographically isolated from the other diploid A-genome species in potato relatives.</title>
        <authorList>
            <person name="Hosaka K."/>
        </authorList>
    </citation>
    <scope>NUCLEOTIDE SEQUENCE</scope>
    <source>
        <tissue evidence="1">Young leaves</tissue>
    </source>
</reference>
<keyword evidence="2" id="KW-1185">Reference proteome</keyword>
<dbReference type="AlphaFoldDB" id="A0AAF0ZR86"/>
<proteinExistence type="predicted"/>
<dbReference type="EMBL" id="CP133620">
    <property type="protein sequence ID" value="WMV46114.1"/>
    <property type="molecule type" value="Genomic_DNA"/>
</dbReference>
<evidence type="ECO:0000313" key="1">
    <source>
        <dbReference type="EMBL" id="WMV46114.1"/>
    </source>
</evidence>